<keyword evidence="8" id="KW-1133">Transmembrane helix</keyword>
<evidence type="ECO:0000256" key="6">
    <source>
        <dbReference type="ARBA" id="ARBA00022741"/>
    </source>
</evidence>
<comment type="subcellular location">
    <subcellularLocation>
        <location evidence="1">Cell membrane</location>
        <topology evidence="1">Multi-pass membrane protein</topology>
    </subcellularLocation>
</comment>
<keyword evidence="5" id="KW-0812">Transmembrane</keyword>
<evidence type="ECO:0000256" key="1">
    <source>
        <dbReference type="ARBA" id="ARBA00004651"/>
    </source>
</evidence>
<keyword evidence="6" id="KW-0547">Nucleotide-binding</keyword>
<gene>
    <name evidence="13" type="ORF">CTOB1V02_LOCUS5758</name>
</gene>
<dbReference type="EMBL" id="OB661288">
    <property type="protein sequence ID" value="CAD7227864.1"/>
    <property type="molecule type" value="Genomic_DNA"/>
</dbReference>
<dbReference type="PROSITE" id="PS00022">
    <property type="entry name" value="EGF_1"/>
    <property type="match status" value="1"/>
</dbReference>
<feature type="region of interest" description="Disordered" evidence="12">
    <location>
        <begin position="15"/>
        <end position="38"/>
    </location>
</feature>
<dbReference type="PROSITE" id="PS01186">
    <property type="entry name" value="EGF_2"/>
    <property type="match status" value="1"/>
</dbReference>
<evidence type="ECO:0000256" key="2">
    <source>
        <dbReference type="ARBA" id="ARBA00005542"/>
    </source>
</evidence>
<dbReference type="GO" id="GO:0003924">
    <property type="term" value="F:GTPase activity"/>
    <property type="evidence" value="ECO:0007669"/>
    <property type="project" value="InterPro"/>
</dbReference>
<evidence type="ECO:0000256" key="7">
    <source>
        <dbReference type="ARBA" id="ARBA00022988"/>
    </source>
</evidence>
<protein>
    <submittedName>
        <fullName evidence="13">Uncharacterized protein</fullName>
    </submittedName>
</protein>
<evidence type="ECO:0000256" key="10">
    <source>
        <dbReference type="ARBA" id="ARBA00023136"/>
    </source>
</evidence>
<keyword evidence="7" id="KW-0996">Nickel insertion</keyword>
<reference evidence="13" key="1">
    <citation type="submission" date="2020-11" db="EMBL/GenBank/DDBJ databases">
        <authorList>
            <person name="Tran Van P."/>
        </authorList>
    </citation>
    <scope>NUCLEOTIDE SEQUENCE</scope>
</reference>
<dbReference type="SUPFAM" id="SSF52540">
    <property type="entry name" value="P-loop containing nucleoside triphosphate hydrolases"/>
    <property type="match status" value="1"/>
</dbReference>
<keyword evidence="10" id="KW-0472">Membrane</keyword>
<dbReference type="PANTHER" id="PTHR31715">
    <property type="entry name" value="UREASE ACCESSORY PROTEIN G"/>
    <property type="match status" value="1"/>
</dbReference>
<evidence type="ECO:0000256" key="8">
    <source>
        <dbReference type="ARBA" id="ARBA00022989"/>
    </source>
</evidence>
<dbReference type="HAMAP" id="MF_01389">
    <property type="entry name" value="UreG"/>
    <property type="match status" value="1"/>
</dbReference>
<dbReference type="NCBIfam" id="TIGR00101">
    <property type="entry name" value="ureG"/>
    <property type="match status" value="1"/>
</dbReference>
<keyword evidence="4" id="KW-1003">Cell membrane</keyword>
<evidence type="ECO:0000256" key="4">
    <source>
        <dbReference type="ARBA" id="ARBA00022475"/>
    </source>
</evidence>
<dbReference type="Pfam" id="PF02492">
    <property type="entry name" value="cobW"/>
    <property type="match status" value="1"/>
</dbReference>
<dbReference type="InterPro" id="IPR027417">
    <property type="entry name" value="P-loop_NTPase"/>
</dbReference>
<dbReference type="InterPro" id="IPR021910">
    <property type="entry name" value="NGX6/PGAP6/MYMK"/>
</dbReference>
<evidence type="ECO:0000313" key="13">
    <source>
        <dbReference type="EMBL" id="CAD7227864.1"/>
    </source>
</evidence>
<dbReference type="GO" id="GO:0005886">
    <property type="term" value="C:plasma membrane"/>
    <property type="evidence" value="ECO:0007669"/>
    <property type="project" value="UniProtKB-SubCell"/>
</dbReference>
<sequence>MEFTKAGALSSEVTVGHGHQHGGEHGHTHEAMEHPGSYDSREPYKFRCDWRKRAFTIGVGGPVGSGKTALVLALCRMMREQYGLCVVTNDIFTREDWEFLCRNDALPVERMRAVETGGCPHAAIREDYSLNMSTVEELTKKFMPKFVIIESGGDNLAANFSRELADFIIYVIDVAGGDKIPRKGGPGITQADLLVINKTDLADAVGADLGVMERDAKVMRVIYEEFSPRQIVQYKSYSDFFVFRLTVPEDAAEAIWEFNSYEDGNCDPSNVTVVFNPGGYVVINPDGAKFPSNFRFIPPREDRLHTLRFEANNATVTLQVLHPEPGSWYLVAFKEKWFEEKASVGSDSSCDTYIYGRGVYRVEGSITYLIPQVSQCQNIRVSQNPQDKGKLEAKQDVQGKRVFFKFYVPANTWRISINVTSYKIEHEQEATVSGAFTAGSIVLAASPKALPDVRRSDTVGRCKVEAACYDVRAAEYALYGVELVSAPTTFPFLMKFDHIGLEIILVYEFQPGTILERLQEKKRLGGSVILQSKKCQEEELKEDKVIIFFPRQRSKINNDTDLSPAAPATKCYKRLSLGKKSNPLRFSTFKFTVPTDMTVALGHRRVWEKKPIDFSSTLHFRSHNSISSEPRLVTFDLQEISDVGGGLFLGLWLEENFLDDFDAGISVRVSSCLSFETRGEILSHGNVSSCSRGAYWQTNTTVPPPVSKEEATKRRPRYPELYLVVPFPHPGQWWLTIQAECFQANMEPSACNRTEPVHVTIDLGSAPCVLGGCNYHGKCGTWFTQTGFVFTSCNCTAGYRGWGCTDTSKAIPEIVLEAQFFLLTLSNLAFLPAVVLATKRHFYMEALSYFFVFAFSTVSAANSCHPSSTLD</sequence>
<proteinExistence type="inferred from homology"/>
<keyword evidence="9" id="KW-0342">GTP-binding</keyword>
<dbReference type="GO" id="GO:0016151">
    <property type="term" value="F:nickel cation binding"/>
    <property type="evidence" value="ECO:0007669"/>
    <property type="project" value="InterPro"/>
</dbReference>
<dbReference type="AlphaFoldDB" id="A0A7R8ZL12"/>
<evidence type="ECO:0000256" key="12">
    <source>
        <dbReference type="SAM" id="MobiDB-lite"/>
    </source>
</evidence>
<dbReference type="OrthoDB" id="10063137at2759"/>
<organism evidence="13">
    <name type="scientific">Cyprideis torosa</name>
    <dbReference type="NCBI Taxonomy" id="163714"/>
    <lineage>
        <taxon>Eukaryota</taxon>
        <taxon>Metazoa</taxon>
        <taxon>Ecdysozoa</taxon>
        <taxon>Arthropoda</taxon>
        <taxon>Crustacea</taxon>
        <taxon>Oligostraca</taxon>
        <taxon>Ostracoda</taxon>
        <taxon>Podocopa</taxon>
        <taxon>Podocopida</taxon>
        <taxon>Cytherocopina</taxon>
        <taxon>Cytheroidea</taxon>
        <taxon>Cytherideidae</taxon>
        <taxon>Cyprideis</taxon>
    </lineage>
</organism>
<dbReference type="GO" id="GO:0043419">
    <property type="term" value="P:urea catabolic process"/>
    <property type="evidence" value="ECO:0007669"/>
    <property type="project" value="InterPro"/>
</dbReference>
<dbReference type="Pfam" id="PF12036">
    <property type="entry name" value="DUF3522"/>
    <property type="match status" value="1"/>
</dbReference>
<comment type="similarity">
    <text evidence="2">Belongs to the TMEM8 family.</text>
</comment>
<dbReference type="GO" id="GO:0005525">
    <property type="term" value="F:GTP binding"/>
    <property type="evidence" value="ECO:0007669"/>
    <property type="project" value="UniProtKB-KW"/>
</dbReference>
<dbReference type="InterPro" id="IPR000742">
    <property type="entry name" value="EGF"/>
</dbReference>
<dbReference type="InterPro" id="IPR003495">
    <property type="entry name" value="CobW/HypB/UreG_nucleotide-bd"/>
</dbReference>
<dbReference type="Gene3D" id="3.40.50.300">
    <property type="entry name" value="P-loop containing nucleotide triphosphate hydrolases"/>
    <property type="match status" value="1"/>
</dbReference>
<evidence type="ECO:0000256" key="9">
    <source>
        <dbReference type="ARBA" id="ARBA00023134"/>
    </source>
</evidence>
<keyword evidence="11" id="KW-0143">Chaperone</keyword>
<name>A0A7R8ZL12_9CRUS</name>
<feature type="compositionally biased region" description="Basic and acidic residues" evidence="12">
    <location>
        <begin position="21"/>
        <end position="33"/>
    </location>
</feature>
<dbReference type="CDD" id="cd05540">
    <property type="entry name" value="UreG"/>
    <property type="match status" value="1"/>
</dbReference>
<dbReference type="PANTHER" id="PTHR31715:SF0">
    <property type="entry name" value="UREASE ACCESSORY PROTEIN G"/>
    <property type="match status" value="1"/>
</dbReference>
<accession>A0A7R8ZL12</accession>
<dbReference type="InterPro" id="IPR004400">
    <property type="entry name" value="UreG"/>
</dbReference>
<evidence type="ECO:0000256" key="5">
    <source>
        <dbReference type="ARBA" id="ARBA00022692"/>
    </source>
</evidence>
<evidence type="ECO:0000256" key="11">
    <source>
        <dbReference type="ARBA" id="ARBA00023186"/>
    </source>
</evidence>
<comment type="similarity">
    <text evidence="3">Belongs to the SIMIBI class G3E GTPase family. UreG subfamily.</text>
</comment>
<evidence type="ECO:0000256" key="3">
    <source>
        <dbReference type="ARBA" id="ARBA00005732"/>
    </source>
</evidence>